<dbReference type="HOGENOM" id="CLU_2705226_0_0_1"/>
<gene>
    <name evidence="1" type="ORF">LACBIDRAFT_313761</name>
</gene>
<proteinExistence type="predicted"/>
<evidence type="ECO:0000313" key="2">
    <source>
        <dbReference type="Proteomes" id="UP000001194"/>
    </source>
</evidence>
<keyword evidence="2" id="KW-1185">Reference proteome</keyword>
<reference evidence="1 2" key="1">
    <citation type="journal article" date="2008" name="Nature">
        <title>The genome of Laccaria bicolor provides insights into mycorrhizal symbiosis.</title>
        <authorList>
            <person name="Martin F."/>
            <person name="Aerts A."/>
            <person name="Ahren D."/>
            <person name="Brun A."/>
            <person name="Danchin E.G.J."/>
            <person name="Duchaussoy F."/>
            <person name="Gibon J."/>
            <person name="Kohler A."/>
            <person name="Lindquist E."/>
            <person name="Pereda V."/>
            <person name="Salamov A."/>
            <person name="Shapiro H.J."/>
            <person name="Wuyts J."/>
            <person name="Blaudez D."/>
            <person name="Buee M."/>
            <person name="Brokstein P."/>
            <person name="Canbaeck B."/>
            <person name="Cohen D."/>
            <person name="Courty P.E."/>
            <person name="Coutinho P.M."/>
            <person name="Delaruelle C."/>
            <person name="Detter J.C."/>
            <person name="Deveau A."/>
            <person name="DiFazio S."/>
            <person name="Duplessis S."/>
            <person name="Fraissinet-Tachet L."/>
            <person name="Lucic E."/>
            <person name="Frey-Klett P."/>
            <person name="Fourrey C."/>
            <person name="Feussner I."/>
            <person name="Gay G."/>
            <person name="Grimwood J."/>
            <person name="Hoegger P.J."/>
            <person name="Jain P."/>
            <person name="Kilaru S."/>
            <person name="Labbe J."/>
            <person name="Lin Y.C."/>
            <person name="Legue V."/>
            <person name="Le Tacon F."/>
            <person name="Marmeisse R."/>
            <person name="Melayah D."/>
            <person name="Montanini B."/>
            <person name="Muratet M."/>
            <person name="Nehls U."/>
            <person name="Niculita-Hirzel H."/>
            <person name="Oudot-Le Secq M.P."/>
            <person name="Peter M."/>
            <person name="Quesneville H."/>
            <person name="Rajashekar B."/>
            <person name="Reich M."/>
            <person name="Rouhier N."/>
            <person name="Schmutz J."/>
            <person name="Yin T."/>
            <person name="Chalot M."/>
            <person name="Henrissat B."/>
            <person name="Kuees U."/>
            <person name="Lucas S."/>
            <person name="Van de Peer Y."/>
            <person name="Podila G.K."/>
            <person name="Polle A."/>
            <person name="Pukkila P.J."/>
            <person name="Richardson P.M."/>
            <person name="Rouze P."/>
            <person name="Sanders I.R."/>
            <person name="Stajich J.E."/>
            <person name="Tunlid A."/>
            <person name="Tuskan G."/>
            <person name="Grigoriev I.V."/>
        </authorList>
    </citation>
    <scope>NUCLEOTIDE SEQUENCE [LARGE SCALE GENOMIC DNA]</scope>
    <source>
        <strain evidence="2">S238N-H82 / ATCC MYA-4686</strain>
    </source>
</reference>
<evidence type="ECO:0000313" key="1">
    <source>
        <dbReference type="EMBL" id="EDR11513.1"/>
    </source>
</evidence>
<dbReference type="EMBL" id="DS547095">
    <property type="protein sequence ID" value="EDR11513.1"/>
    <property type="molecule type" value="Genomic_DNA"/>
</dbReference>
<accession>B0D0S4</accession>
<dbReference type="KEGG" id="lbc:LACBIDRAFT_313761"/>
<dbReference type="Proteomes" id="UP000001194">
    <property type="component" value="Unassembled WGS sequence"/>
</dbReference>
<protein>
    <submittedName>
        <fullName evidence="1">Predicted protein</fullName>
    </submittedName>
</protein>
<dbReference type="GeneID" id="6073348"/>
<organism evidence="2">
    <name type="scientific">Laccaria bicolor (strain S238N-H82 / ATCC MYA-4686)</name>
    <name type="common">Bicoloured deceiver</name>
    <name type="synonym">Laccaria laccata var. bicolor</name>
    <dbReference type="NCBI Taxonomy" id="486041"/>
    <lineage>
        <taxon>Eukaryota</taxon>
        <taxon>Fungi</taxon>
        <taxon>Dikarya</taxon>
        <taxon>Basidiomycota</taxon>
        <taxon>Agaricomycotina</taxon>
        <taxon>Agaricomycetes</taxon>
        <taxon>Agaricomycetidae</taxon>
        <taxon>Agaricales</taxon>
        <taxon>Agaricineae</taxon>
        <taxon>Hydnangiaceae</taxon>
        <taxon>Laccaria</taxon>
    </lineage>
</organism>
<name>B0D0S4_LACBS</name>
<sequence length="73" mass="8243">MRVGLDWGFCRWLRSPLSRPFFPHSFGEQLIQRPSLGVSLSMELCTASCALLDSKGKRTSCYSYPEVASRKVT</sequence>
<dbReference type="RefSeq" id="XP_001877410.1">
    <property type="nucleotide sequence ID" value="XM_001877375.1"/>
</dbReference>
<dbReference type="AlphaFoldDB" id="B0D0S4"/>
<dbReference type="InParanoid" id="B0D0S4"/>